<dbReference type="Gene3D" id="3.40.50.2000">
    <property type="entry name" value="Glycogen Phosphorylase B"/>
    <property type="match status" value="2"/>
</dbReference>
<name>A0A7C3DEN6_MEIRU</name>
<dbReference type="Pfam" id="PF13692">
    <property type="entry name" value="Glyco_trans_1_4"/>
    <property type="match status" value="1"/>
</dbReference>
<protein>
    <submittedName>
        <fullName evidence="1">Glycosyltransferase</fullName>
    </submittedName>
</protein>
<dbReference type="GO" id="GO:0016757">
    <property type="term" value="F:glycosyltransferase activity"/>
    <property type="evidence" value="ECO:0007669"/>
    <property type="project" value="TreeGrafter"/>
</dbReference>
<reference evidence="1" key="1">
    <citation type="journal article" date="2020" name="mSystems">
        <title>Genome- and Community-Level Interaction Insights into Carbon Utilization and Element Cycling Functions of Hydrothermarchaeota in Hydrothermal Sediment.</title>
        <authorList>
            <person name="Zhou Z."/>
            <person name="Liu Y."/>
            <person name="Xu W."/>
            <person name="Pan J."/>
            <person name="Luo Z.H."/>
            <person name="Li M."/>
        </authorList>
    </citation>
    <scope>NUCLEOTIDE SEQUENCE [LARGE SCALE GENOMIC DNA]</scope>
    <source>
        <strain evidence="1">SpSt-524</strain>
    </source>
</reference>
<dbReference type="EMBL" id="DSWI01000009">
    <property type="protein sequence ID" value="HFG19649.1"/>
    <property type="molecule type" value="Genomic_DNA"/>
</dbReference>
<dbReference type="AlphaFoldDB" id="A0A7C3DEN6"/>
<dbReference type="PANTHER" id="PTHR45947:SF3">
    <property type="entry name" value="SULFOQUINOVOSYL TRANSFERASE SQD2"/>
    <property type="match status" value="1"/>
</dbReference>
<sequence>MHLALVTTYPPSQGTLVEYGAHLARVFVAKPEIERLTVLADCLPKEMAAPPDPPNVRRVWTFGSPLNSLRLARTIQQLRPDGVIYNLQFASFGGSAVPAALGLLAPGMTRALGIPTITLLHNLFETIDLRQAGYAQSPFKEQVLRAGGRLFTRLLLQSHLVATTMPTYVEILRREYGAKNVFLAPHGAFEDPGPPPPLPEAKRVLAFGKFGTYKRLETLLEAHQLLLKRDPAVELVVAGTNSPNAPGYLEGLRAVYGDIPGVIYTGYVPEEEVAKVFSEAYVVAFPYTATTGSSGVLHQAGQYARPAVMPRIGDLAELVEAEGYRAEFFSPGDAKGLAEALWRLFSDREYAQQIGLANYRASVGVLLEDVADWYLLHFERLRRKYAH</sequence>
<keyword evidence="1" id="KW-0808">Transferase</keyword>
<accession>A0A7C3DEN6</accession>
<dbReference type="InterPro" id="IPR050194">
    <property type="entry name" value="Glycosyltransferase_grp1"/>
</dbReference>
<dbReference type="PANTHER" id="PTHR45947">
    <property type="entry name" value="SULFOQUINOVOSYL TRANSFERASE SQD2"/>
    <property type="match status" value="1"/>
</dbReference>
<comment type="caution">
    <text evidence="1">The sequence shown here is derived from an EMBL/GenBank/DDBJ whole genome shotgun (WGS) entry which is preliminary data.</text>
</comment>
<gene>
    <name evidence="1" type="ORF">ENS82_02870</name>
</gene>
<evidence type="ECO:0000313" key="1">
    <source>
        <dbReference type="EMBL" id="HFG19649.1"/>
    </source>
</evidence>
<dbReference type="SUPFAM" id="SSF53756">
    <property type="entry name" value="UDP-Glycosyltransferase/glycogen phosphorylase"/>
    <property type="match status" value="1"/>
</dbReference>
<proteinExistence type="predicted"/>
<organism evidence="1">
    <name type="scientific">Meiothermus ruber</name>
    <dbReference type="NCBI Taxonomy" id="277"/>
    <lineage>
        <taxon>Bacteria</taxon>
        <taxon>Thermotogati</taxon>
        <taxon>Deinococcota</taxon>
        <taxon>Deinococci</taxon>
        <taxon>Thermales</taxon>
        <taxon>Thermaceae</taxon>
        <taxon>Meiothermus</taxon>
    </lineage>
</organism>